<comment type="caution">
    <text evidence="5">Lacks conserved residue(s) required for the propagation of feature annotation.</text>
</comment>
<dbReference type="FunFam" id="2.10.70.10:FF:000070">
    <property type="entry name" value="Complement C3d receptor 2"/>
    <property type="match status" value="1"/>
</dbReference>
<dbReference type="PANTHER" id="PTHR45656">
    <property type="entry name" value="PROTEIN CBR-CLEC-78"/>
    <property type="match status" value="1"/>
</dbReference>
<keyword evidence="1" id="KW-0677">Repeat</keyword>
<dbReference type="STRING" id="9244.A0A091IFN0"/>
<evidence type="ECO:0000256" key="3">
    <source>
        <dbReference type="ARBA" id="ARBA00023157"/>
    </source>
</evidence>
<evidence type="ECO:0000313" key="7">
    <source>
        <dbReference type="EMBL" id="KFP06165.1"/>
    </source>
</evidence>
<evidence type="ECO:0000256" key="5">
    <source>
        <dbReference type="PROSITE-ProRule" id="PRU00302"/>
    </source>
</evidence>
<dbReference type="Pfam" id="PF00084">
    <property type="entry name" value="Sushi"/>
    <property type="match status" value="3"/>
</dbReference>
<dbReference type="CDD" id="cd00033">
    <property type="entry name" value="CCP"/>
    <property type="match status" value="3"/>
</dbReference>
<accession>A0A091IFN0</accession>
<feature type="disulfide bond" evidence="5">
    <location>
        <begin position="1"/>
        <end position="44"/>
    </location>
</feature>
<dbReference type="GO" id="GO:0006958">
    <property type="term" value="P:complement activation, classical pathway"/>
    <property type="evidence" value="ECO:0007669"/>
    <property type="project" value="UniProtKB-KW"/>
</dbReference>
<protein>
    <submittedName>
        <fullName evidence="7">Complement receptor type 2</fullName>
    </submittedName>
</protein>
<keyword evidence="3 5" id="KW-1015">Disulfide bond</keyword>
<dbReference type="SUPFAM" id="SSF57535">
    <property type="entry name" value="Complement control module/SCR domain"/>
    <property type="match status" value="3"/>
</dbReference>
<evidence type="ECO:0000313" key="8">
    <source>
        <dbReference type="Proteomes" id="UP000054308"/>
    </source>
</evidence>
<evidence type="ECO:0000256" key="2">
    <source>
        <dbReference type="ARBA" id="ARBA00022875"/>
    </source>
</evidence>
<dbReference type="AlphaFoldDB" id="A0A091IFN0"/>
<feature type="disulfide bond" evidence="5">
    <location>
        <begin position="30"/>
        <end position="57"/>
    </location>
</feature>
<keyword evidence="4" id="KW-0325">Glycoprotein</keyword>
<dbReference type="PANTHER" id="PTHR45656:SF3">
    <property type="entry name" value="CUB AND SUSHI DOMAIN-CONTAINING PROTEIN 1"/>
    <property type="match status" value="1"/>
</dbReference>
<dbReference type="SMART" id="SM00032">
    <property type="entry name" value="CCP"/>
    <property type="match status" value="3"/>
</dbReference>
<dbReference type="InterPro" id="IPR051277">
    <property type="entry name" value="SEZ6_CSMD_C4BPB_Regulators"/>
</dbReference>
<dbReference type="Proteomes" id="UP000054308">
    <property type="component" value="Unassembled WGS sequence"/>
</dbReference>
<keyword evidence="5" id="KW-0768">Sushi</keyword>
<gene>
    <name evidence="7" type="ORF">N300_12844</name>
</gene>
<keyword evidence="7" id="KW-0675">Receptor</keyword>
<keyword evidence="2" id="KW-0399">Innate immunity</keyword>
<feature type="non-terminal residue" evidence="7">
    <location>
        <position position="173"/>
    </location>
</feature>
<evidence type="ECO:0000259" key="6">
    <source>
        <dbReference type="PROSITE" id="PS50923"/>
    </source>
</evidence>
<name>A0A091IFN0_CALAN</name>
<feature type="domain" description="Sushi" evidence="6">
    <location>
        <begin position="114"/>
        <end position="173"/>
    </location>
</feature>
<feature type="non-terminal residue" evidence="7">
    <location>
        <position position="1"/>
    </location>
</feature>
<dbReference type="EMBL" id="KL218515">
    <property type="protein sequence ID" value="KFP06165.1"/>
    <property type="molecule type" value="Genomic_DNA"/>
</dbReference>
<evidence type="ECO:0000256" key="1">
    <source>
        <dbReference type="ARBA" id="ARBA00022737"/>
    </source>
</evidence>
<sequence length="173" mass="18646">CPQPPNIANGLHTGHSLAKFSPGVTLHYSCQEGYELVGNTSVTCTERGVWSRTLPRCEAIGCEVPEVQNGKVHEVQSTYRAGETLHFDCDTGYVAEDTYEAQCQPGGTWDPPVLLCERGQPCLGALVPNGSHSGQGRAFFPLGMAVTYTCDPGYYLVGKAVMFCRASGNWSQP</sequence>
<feature type="domain" description="Sushi" evidence="6">
    <location>
        <begin position="1"/>
        <end position="59"/>
    </location>
</feature>
<dbReference type="PROSITE" id="PS50923">
    <property type="entry name" value="SUSHI"/>
    <property type="match status" value="2"/>
</dbReference>
<keyword evidence="8" id="KW-1185">Reference proteome</keyword>
<keyword evidence="2" id="KW-0180">Complement pathway</keyword>
<dbReference type="Gene3D" id="2.10.70.10">
    <property type="entry name" value="Complement Module, domain 1"/>
    <property type="match status" value="3"/>
</dbReference>
<keyword evidence="2" id="KW-0391">Immunity</keyword>
<evidence type="ECO:0000256" key="4">
    <source>
        <dbReference type="ARBA" id="ARBA00023180"/>
    </source>
</evidence>
<dbReference type="InterPro" id="IPR035976">
    <property type="entry name" value="Sushi/SCR/CCP_sf"/>
</dbReference>
<organism evidence="7 8">
    <name type="scientific">Calypte anna</name>
    <name type="common">Anna's hummingbird</name>
    <name type="synonym">Archilochus anna</name>
    <dbReference type="NCBI Taxonomy" id="9244"/>
    <lineage>
        <taxon>Eukaryota</taxon>
        <taxon>Metazoa</taxon>
        <taxon>Chordata</taxon>
        <taxon>Craniata</taxon>
        <taxon>Vertebrata</taxon>
        <taxon>Euteleostomi</taxon>
        <taxon>Archelosauria</taxon>
        <taxon>Archosauria</taxon>
        <taxon>Dinosauria</taxon>
        <taxon>Saurischia</taxon>
        <taxon>Theropoda</taxon>
        <taxon>Coelurosauria</taxon>
        <taxon>Aves</taxon>
        <taxon>Neognathae</taxon>
        <taxon>Neoaves</taxon>
        <taxon>Strisores</taxon>
        <taxon>Apodiformes</taxon>
        <taxon>Trochilidae</taxon>
        <taxon>Calypte</taxon>
    </lineage>
</organism>
<dbReference type="InterPro" id="IPR000436">
    <property type="entry name" value="Sushi_SCR_CCP_dom"/>
</dbReference>
<proteinExistence type="predicted"/>
<reference evidence="7 8" key="1">
    <citation type="submission" date="2014-04" db="EMBL/GenBank/DDBJ databases">
        <title>Genome evolution of avian class.</title>
        <authorList>
            <person name="Zhang G."/>
            <person name="Li C."/>
        </authorList>
    </citation>
    <scope>NUCLEOTIDE SEQUENCE [LARGE SCALE GENOMIC DNA]</scope>
    <source>
        <strain evidence="7">BGI_N300</strain>
    </source>
</reference>